<dbReference type="Proteomes" id="UP000515163">
    <property type="component" value="Unplaced"/>
</dbReference>
<dbReference type="InterPro" id="IPR006026">
    <property type="entry name" value="Peptidase_Metallo"/>
</dbReference>
<evidence type="ECO:0000256" key="8">
    <source>
        <dbReference type="ARBA" id="ARBA00023049"/>
    </source>
</evidence>
<dbReference type="RefSeq" id="XP_031552062.1">
    <property type="nucleotide sequence ID" value="XM_031696202.1"/>
</dbReference>
<feature type="binding site" evidence="12">
    <location>
        <position position="144"/>
    </location>
    <ligand>
        <name>Zn(2+)</name>
        <dbReference type="ChEBI" id="CHEBI:29105"/>
        <note>catalytic</note>
    </ligand>
</feature>
<dbReference type="PROSITE" id="PS50240">
    <property type="entry name" value="TRYPSIN_DOM"/>
    <property type="match status" value="1"/>
</dbReference>
<feature type="domain" description="MAM" evidence="16">
    <location>
        <begin position="426"/>
        <end position="575"/>
    </location>
</feature>
<evidence type="ECO:0000256" key="12">
    <source>
        <dbReference type="PROSITE-ProRule" id="PRU01211"/>
    </source>
</evidence>
<evidence type="ECO:0000256" key="13">
    <source>
        <dbReference type="RuleBase" id="RU363034"/>
    </source>
</evidence>
<keyword evidence="10" id="KW-1015">Disulfide bond</keyword>
<keyword evidence="11" id="KW-0325">Glycoprotein</keyword>
<dbReference type="CDD" id="cd04280">
    <property type="entry name" value="ZnMc_astacin_like"/>
    <property type="match status" value="1"/>
</dbReference>
<evidence type="ECO:0000256" key="2">
    <source>
        <dbReference type="ARBA" id="ARBA00022670"/>
    </source>
</evidence>
<evidence type="ECO:0000259" key="18">
    <source>
        <dbReference type="PROSITE" id="PS51864"/>
    </source>
</evidence>
<dbReference type="SMART" id="SM00020">
    <property type="entry name" value="Tryp_SPc"/>
    <property type="match status" value="1"/>
</dbReference>
<dbReference type="InterPro" id="IPR001254">
    <property type="entry name" value="Trypsin_dom"/>
</dbReference>
<sequence>MKIAVLALLVASALAGFEVNREIEDPDLFEGDIKLTEGQRAELETRGERASINYRLWPNAEIVYDVEASISSEPRAMARLNEAIAEYHQKTCIRFKKRTTETAYVSVFKGSGCWSYVGRTGRMQQLSLASGCWYKGIVIHEFGHALGFFHEQSRPDRDNYVEIKFENIRAGREGNFKKHSSGINSQGTTYDYGSVMHYGSRAFSKNGKPTIVSKKAGVTLGQRIGLSSIDTIQLNRLYKCGNVVTPPPPVTSAPSGGFVCDFERDTCGFTQSTSDKFDWTRRRGSTPSSGTGPSGDHTTGNGYYMYIETSSPRVQGDNAVIEKQVTLTGNECLRFFYQMNGNDVNTLNVYVGNTKVFSKSGSQGQPWKAAEVRLAQSGSQKIRFEGTRGKSWRGDIAIDDLSITRCSGVPPTPPVASTPPPVPSGFKCDFERDCGFAQRKDDKFDWTRRQYGTPSSQTGPSGDHTTGKGYYMYIEASYPRVKGDNAIIEKRVTISSNQCLTFYYHMYGFHIGTFNVFVGTSKVFTKSGPQGNKWIKGSVRLSQTGTQTLSFEGIRAKEYSGDIAIDDISIGNCDSVPTPPPPTQPPTPPVVTGTSPPLGSCGVRPHTRIVGGTAAKHGDWPWQVQLRTTSGFPYCGGSLIHPQWILTATHCVSGKSASSIVIRLGAHRRVQTVGTEQDIKVSKVITHPSYHKPKSYSHDIALLKLEKPALLNRNVNLVCLPETDPAPTDGKHCWITGWGRLSSGGASPDYLQQVSVPIASRARCEKAYPNKIHDSMICAGIDQGGIDSCQGDSGGPMVCENGGRFFIHGATSWGHGCAAPGKFGVYAKVKFLLPWIKGEMAKN</sequence>
<name>A0A6P8HHH5_ACTTE</name>
<protein>
    <submittedName>
        <fullName evidence="20">MAM and LDL-receptor class A domain-containing protein 2-like</fullName>
    </submittedName>
</protein>
<feature type="region of interest" description="Disordered" evidence="14">
    <location>
        <begin position="575"/>
        <end position="598"/>
    </location>
</feature>
<feature type="chain" id="PRO_5028012045" evidence="15">
    <location>
        <begin position="16"/>
        <end position="843"/>
    </location>
</feature>
<keyword evidence="2 12" id="KW-0645">Protease</keyword>
<evidence type="ECO:0000256" key="7">
    <source>
        <dbReference type="ARBA" id="ARBA00022833"/>
    </source>
</evidence>
<dbReference type="Pfam" id="PF01400">
    <property type="entry name" value="Astacin"/>
    <property type="match status" value="1"/>
</dbReference>
<feature type="region of interest" description="Disordered" evidence="14">
    <location>
        <begin position="278"/>
        <end position="301"/>
    </location>
</feature>
<proteinExistence type="inferred from homology"/>
<dbReference type="SMART" id="SM00235">
    <property type="entry name" value="ZnMc"/>
    <property type="match status" value="1"/>
</dbReference>
<dbReference type="Pfam" id="PF00629">
    <property type="entry name" value="MAM"/>
    <property type="match status" value="2"/>
</dbReference>
<feature type="binding site" evidence="12">
    <location>
        <position position="140"/>
    </location>
    <ligand>
        <name>Zn(2+)</name>
        <dbReference type="ChEBI" id="CHEBI:29105"/>
        <note>catalytic</note>
    </ligand>
</feature>
<feature type="domain" description="Peptidase S1" evidence="17">
    <location>
        <begin position="609"/>
        <end position="841"/>
    </location>
</feature>
<dbReference type="InterPro" id="IPR043504">
    <property type="entry name" value="Peptidase_S1_PA_chymotrypsin"/>
</dbReference>
<dbReference type="FunFam" id="2.40.10.10:FF:000077">
    <property type="entry name" value="Predicted protein"/>
    <property type="match status" value="1"/>
</dbReference>
<dbReference type="KEGG" id="aten:116289314"/>
<dbReference type="PROSITE" id="PS51864">
    <property type="entry name" value="ASTACIN"/>
    <property type="match status" value="1"/>
</dbReference>
<evidence type="ECO:0000256" key="6">
    <source>
        <dbReference type="ARBA" id="ARBA00022825"/>
    </source>
</evidence>
<comment type="cofactor">
    <cofactor evidence="12">
        <name>Zn(2+)</name>
        <dbReference type="ChEBI" id="CHEBI:29105"/>
    </cofactor>
    <text evidence="12">Binds 1 zinc ion per subunit.</text>
</comment>
<evidence type="ECO:0000256" key="11">
    <source>
        <dbReference type="ARBA" id="ARBA00023180"/>
    </source>
</evidence>
<dbReference type="GO" id="GO:0008270">
    <property type="term" value="F:zinc ion binding"/>
    <property type="evidence" value="ECO:0007669"/>
    <property type="project" value="UniProtKB-UniRule"/>
</dbReference>
<dbReference type="PROSITE" id="PS50060">
    <property type="entry name" value="MAM_2"/>
    <property type="match status" value="2"/>
</dbReference>
<feature type="domain" description="Peptidase M12A" evidence="18">
    <location>
        <begin position="50"/>
        <end position="241"/>
    </location>
</feature>
<keyword evidence="7 12" id="KW-0862">Zinc</keyword>
<dbReference type="Gene3D" id="2.60.120.200">
    <property type="match status" value="2"/>
</dbReference>
<feature type="compositionally biased region" description="Low complexity" evidence="14">
    <location>
        <begin position="285"/>
        <end position="295"/>
    </location>
</feature>
<gene>
    <name evidence="20" type="primary">LOC116289314</name>
</gene>
<evidence type="ECO:0000256" key="4">
    <source>
        <dbReference type="ARBA" id="ARBA00022729"/>
    </source>
</evidence>
<evidence type="ECO:0000313" key="19">
    <source>
        <dbReference type="Proteomes" id="UP000515163"/>
    </source>
</evidence>
<dbReference type="InterPro" id="IPR013320">
    <property type="entry name" value="ConA-like_dom_sf"/>
</dbReference>
<keyword evidence="9" id="KW-0865">Zymogen</keyword>
<dbReference type="InterPro" id="IPR051560">
    <property type="entry name" value="MAM_domain-containing"/>
</dbReference>
<dbReference type="FunFam" id="3.40.390.10:FF:000015">
    <property type="entry name" value="Meprin A subunit"/>
    <property type="match status" value="1"/>
</dbReference>
<keyword evidence="19" id="KW-1185">Reference proteome</keyword>
<evidence type="ECO:0000259" key="16">
    <source>
        <dbReference type="PROSITE" id="PS50060"/>
    </source>
</evidence>
<dbReference type="GO" id="GO:0006508">
    <property type="term" value="P:proteolysis"/>
    <property type="evidence" value="ECO:0007669"/>
    <property type="project" value="UniProtKB-KW"/>
</dbReference>
<evidence type="ECO:0000256" key="1">
    <source>
        <dbReference type="ARBA" id="ARBA00007664"/>
    </source>
</evidence>
<dbReference type="Gene3D" id="3.40.390.10">
    <property type="entry name" value="Collagenase (Catalytic Domain)"/>
    <property type="match status" value="1"/>
</dbReference>
<evidence type="ECO:0000259" key="17">
    <source>
        <dbReference type="PROSITE" id="PS50240"/>
    </source>
</evidence>
<feature type="signal peptide" evidence="15">
    <location>
        <begin position="1"/>
        <end position="15"/>
    </location>
</feature>
<dbReference type="GeneID" id="116289314"/>
<dbReference type="PANTHER" id="PTHR23282">
    <property type="entry name" value="APICAL ENDOSOMAL GLYCOPROTEIN PRECURSOR"/>
    <property type="match status" value="1"/>
</dbReference>
<dbReference type="SUPFAM" id="SSF50494">
    <property type="entry name" value="Trypsin-like serine proteases"/>
    <property type="match status" value="1"/>
</dbReference>
<dbReference type="InterPro" id="IPR034035">
    <property type="entry name" value="Astacin-like_dom"/>
</dbReference>
<dbReference type="InterPro" id="IPR000998">
    <property type="entry name" value="MAM_dom"/>
</dbReference>
<feature type="domain" description="MAM" evidence="16">
    <location>
        <begin position="258"/>
        <end position="408"/>
    </location>
</feature>
<dbReference type="SUPFAM" id="SSF55486">
    <property type="entry name" value="Metalloproteases ('zincins'), catalytic domain"/>
    <property type="match status" value="1"/>
</dbReference>
<keyword evidence="8 12" id="KW-0482">Metalloprotease</keyword>
<evidence type="ECO:0000256" key="14">
    <source>
        <dbReference type="SAM" id="MobiDB-lite"/>
    </source>
</evidence>
<dbReference type="CDD" id="cd00190">
    <property type="entry name" value="Tryp_SPc"/>
    <property type="match status" value="1"/>
</dbReference>
<dbReference type="InterPro" id="IPR033116">
    <property type="entry name" value="TRYPSIN_SER"/>
</dbReference>
<evidence type="ECO:0000256" key="15">
    <source>
        <dbReference type="SAM" id="SignalP"/>
    </source>
</evidence>
<keyword evidence="4 15" id="KW-0732">Signal</keyword>
<dbReference type="InParanoid" id="A0A6P8HHH5"/>
<accession>A0A6P8HHH5</accession>
<keyword evidence="5 12" id="KW-0378">Hydrolase</keyword>
<dbReference type="GO" id="GO:0004222">
    <property type="term" value="F:metalloendopeptidase activity"/>
    <property type="evidence" value="ECO:0007669"/>
    <property type="project" value="UniProtKB-UniRule"/>
</dbReference>
<keyword evidence="3 12" id="KW-0479">Metal-binding</keyword>
<evidence type="ECO:0000313" key="20">
    <source>
        <dbReference type="RefSeq" id="XP_031552062.1"/>
    </source>
</evidence>
<dbReference type="InterPro" id="IPR001506">
    <property type="entry name" value="Peptidase_M12A"/>
</dbReference>
<comment type="caution">
    <text evidence="12">Lacks conserved residue(s) required for the propagation of feature annotation.</text>
</comment>
<organism evidence="19 20">
    <name type="scientific">Actinia tenebrosa</name>
    <name type="common">Australian red waratah sea anemone</name>
    <dbReference type="NCBI Taxonomy" id="6105"/>
    <lineage>
        <taxon>Eukaryota</taxon>
        <taxon>Metazoa</taxon>
        <taxon>Cnidaria</taxon>
        <taxon>Anthozoa</taxon>
        <taxon>Hexacorallia</taxon>
        <taxon>Actiniaria</taxon>
        <taxon>Actiniidae</taxon>
        <taxon>Actinia</taxon>
    </lineage>
</organism>
<evidence type="ECO:0000256" key="5">
    <source>
        <dbReference type="ARBA" id="ARBA00022801"/>
    </source>
</evidence>
<dbReference type="GO" id="GO:0004252">
    <property type="term" value="F:serine-type endopeptidase activity"/>
    <property type="evidence" value="ECO:0007669"/>
    <property type="project" value="InterPro"/>
</dbReference>
<reference evidence="20" key="1">
    <citation type="submission" date="2025-08" db="UniProtKB">
        <authorList>
            <consortium name="RefSeq"/>
        </authorList>
    </citation>
    <scope>IDENTIFICATION</scope>
    <source>
        <tissue evidence="20">Tentacle</tissue>
    </source>
</reference>
<dbReference type="PROSITE" id="PS00135">
    <property type="entry name" value="TRYPSIN_SER"/>
    <property type="match status" value="1"/>
</dbReference>
<dbReference type="InterPro" id="IPR024079">
    <property type="entry name" value="MetalloPept_cat_dom_sf"/>
</dbReference>
<keyword evidence="6 13" id="KW-0720">Serine protease</keyword>
<feature type="active site" evidence="12">
    <location>
        <position position="141"/>
    </location>
</feature>
<dbReference type="AlphaFoldDB" id="A0A6P8HHH5"/>
<dbReference type="CDD" id="cd06263">
    <property type="entry name" value="MAM"/>
    <property type="match status" value="2"/>
</dbReference>
<dbReference type="Gene3D" id="2.40.10.10">
    <property type="entry name" value="Trypsin-like serine proteases"/>
    <property type="match status" value="1"/>
</dbReference>
<dbReference type="FunCoup" id="A0A6P8HHH5">
    <property type="interactions" value="110"/>
</dbReference>
<feature type="compositionally biased region" description="Pro residues" evidence="14">
    <location>
        <begin position="577"/>
        <end position="589"/>
    </location>
</feature>
<feature type="binding site" evidence="12">
    <location>
        <position position="150"/>
    </location>
    <ligand>
        <name>Zn(2+)</name>
        <dbReference type="ChEBI" id="CHEBI:29105"/>
        <note>catalytic</note>
    </ligand>
</feature>
<dbReference type="PROSITE" id="PS00740">
    <property type="entry name" value="MAM_1"/>
    <property type="match status" value="1"/>
</dbReference>
<dbReference type="OrthoDB" id="546450at2759"/>
<dbReference type="GO" id="GO:0016020">
    <property type="term" value="C:membrane"/>
    <property type="evidence" value="ECO:0007669"/>
    <property type="project" value="InterPro"/>
</dbReference>
<dbReference type="Pfam" id="PF00089">
    <property type="entry name" value="Trypsin"/>
    <property type="match status" value="1"/>
</dbReference>
<dbReference type="PRINTS" id="PR00480">
    <property type="entry name" value="ASTACIN"/>
</dbReference>
<dbReference type="InterPro" id="IPR018114">
    <property type="entry name" value="TRYPSIN_HIS"/>
</dbReference>
<dbReference type="SMART" id="SM00137">
    <property type="entry name" value="MAM"/>
    <property type="match status" value="2"/>
</dbReference>
<comment type="similarity">
    <text evidence="1">Belongs to the peptidase S1 family.</text>
</comment>
<dbReference type="PANTHER" id="PTHR23282:SF146">
    <property type="entry name" value="RT07201P-RELATED"/>
    <property type="match status" value="1"/>
</dbReference>
<evidence type="ECO:0000256" key="3">
    <source>
        <dbReference type="ARBA" id="ARBA00022723"/>
    </source>
</evidence>
<dbReference type="PROSITE" id="PS00134">
    <property type="entry name" value="TRYPSIN_HIS"/>
    <property type="match status" value="1"/>
</dbReference>
<dbReference type="SUPFAM" id="SSF49899">
    <property type="entry name" value="Concanavalin A-like lectins/glucanases"/>
    <property type="match status" value="2"/>
</dbReference>
<dbReference type="InterPro" id="IPR009003">
    <property type="entry name" value="Peptidase_S1_PA"/>
</dbReference>
<evidence type="ECO:0000256" key="9">
    <source>
        <dbReference type="ARBA" id="ARBA00023145"/>
    </source>
</evidence>
<evidence type="ECO:0000256" key="10">
    <source>
        <dbReference type="ARBA" id="ARBA00023157"/>
    </source>
</evidence>